<dbReference type="OrthoDB" id="6966321at2"/>
<sequence>MKPAADDAETSNPLDKAVAEAPPTLGSGCLARYDIDAMDDTLGADFSSATRLLLVATESPKDQPCS</sequence>
<organism evidence="2 3">
    <name type="scientific">Halopseudomonas salegens</name>
    <dbReference type="NCBI Taxonomy" id="1434072"/>
    <lineage>
        <taxon>Bacteria</taxon>
        <taxon>Pseudomonadati</taxon>
        <taxon>Pseudomonadota</taxon>
        <taxon>Gammaproteobacteria</taxon>
        <taxon>Pseudomonadales</taxon>
        <taxon>Pseudomonadaceae</taxon>
        <taxon>Halopseudomonas</taxon>
    </lineage>
</organism>
<dbReference type="EMBL" id="LT629787">
    <property type="protein sequence ID" value="SDT95182.1"/>
    <property type="molecule type" value="Genomic_DNA"/>
</dbReference>
<dbReference type="Proteomes" id="UP000243924">
    <property type="component" value="Chromosome I"/>
</dbReference>
<accession>A0A1H2EJ34</accession>
<evidence type="ECO:0000256" key="1">
    <source>
        <dbReference type="SAM" id="MobiDB-lite"/>
    </source>
</evidence>
<evidence type="ECO:0000313" key="3">
    <source>
        <dbReference type="Proteomes" id="UP000243924"/>
    </source>
</evidence>
<proteinExistence type="predicted"/>
<keyword evidence="3" id="KW-1185">Reference proteome</keyword>
<gene>
    <name evidence="2" type="ORF">SAMN05216210_0778</name>
</gene>
<protein>
    <submittedName>
        <fullName evidence="2">Uncharacterized protein</fullName>
    </submittedName>
</protein>
<reference evidence="3" key="1">
    <citation type="submission" date="2016-10" db="EMBL/GenBank/DDBJ databases">
        <authorList>
            <person name="Varghese N."/>
            <person name="Submissions S."/>
        </authorList>
    </citation>
    <scope>NUCLEOTIDE SEQUENCE [LARGE SCALE GENOMIC DNA]</scope>
    <source>
        <strain evidence="3">CECT 8338</strain>
    </source>
</reference>
<dbReference type="RefSeq" id="WP_092384325.1">
    <property type="nucleotide sequence ID" value="NZ_LT629787.1"/>
</dbReference>
<dbReference type="AlphaFoldDB" id="A0A1H2EJ34"/>
<name>A0A1H2EJ34_9GAMM</name>
<feature type="region of interest" description="Disordered" evidence="1">
    <location>
        <begin position="1"/>
        <end position="21"/>
    </location>
</feature>
<dbReference type="STRING" id="1434072.SAMN05216210_0778"/>
<evidence type="ECO:0000313" key="2">
    <source>
        <dbReference type="EMBL" id="SDT95182.1"/>
    </source>
</evidence>